<gene>
    <name evidence="9" type="primary">tsaC</name>
    <name evidence="11" type="ORF">EKM59_02130</name>
</gene>
<evidence type="ECO:0000256" key="3">
    <source>
        <dbReference type="ARBA" id="ARBA00022679"/>
    </source>
</evidence>
<evidence type="ECO:0000256" key="7">
    <source>
        <dbReference type="ARBA" id="ARBA00022840"/>
    </source>
</evidence>
<evidence type="ECO:0000256" key="2">
    <source>
        <dbReference type="ARBA" id="ARBA00022490"/>
    </source>
</evidence>
<evidence type="ECO:0000259" key="10">
    <source>
        <dbReference type="PROSITE" id="PS51163"/>
    </source>
</evidence>
<dbReference type="HAMAP" id="MF_01852">
    <property type="entry name" value="TsaC"/>
    <property type="match status" value="1"/>
</dbReference>
<dbReference type="Pfam" id="PF01300">
    <property type="entry name" value="Sua5_yciO_yrdC"/>
    <property type="match status" value="1"/>
</dbReference>
<dbReference type="GO" id="GO:0005524">
    <property type="term" value="F:ATP binding"/>
    <property type="evidence" value="ECO:0007669"/>
    <property type="project" value="UniProtKB-UniRule"/>
</dbReference>
<organism evidence="11 12">
    <name type="scientific">Legionella septentrionalis</name>
    <dbReference type="NCBI Taxonomy" id="2498109"/>
    <lineage>
        <taxon>Bacteria</taxon>
        <taxon>Pseudomonadati</taxon>
        <taxon>Pseudomonadota</taxon>
        <taxon>Gammaproteobacteria</taxon>
        <taxon>Legionellales</taxon>
        <taxon>Legionellaceae</taxon>
        <taxon>Legionella</taxon>
    </lineage>
</organism>
<dbReference type="Proteomes" id="UP000288012">
    <property type="component" value="Unassembled WGS sequence"/>
</dbReference>
<comment type="function">
    <text evidence="9">Required for the formation of a threonylcarbamoyl group on adenosine at position 37 (t(6)A37) in tRNAs that read codons beginning with adenine. Catalyzes the conversion of L-threonine, HCO(3)(-)/CO(2) and ATP to give threonylcarbamoyl-AMP (TC-AMP) as the acyladenylate intermediate, with the release of diphosphate.</text>
</comment>
<dbReference type="GO" id="GO:0000049">
    <property type="term" value="F:tRNA binding"/>
    <property type="evidence" value="ECO:0007669"/>
    <property type="project" value="TreeGrafter"/>
</dbReference>
<evidence type="ECO:0000313" key="12">
    <source>
        <dbReference type="Proteomes" id="UP000288012"/>
    </source>
</evidence>
<keyword evidence="2 9" id="KW-0963">Cytoplasm</keyword>
<dbReference type="GO" id="GO:0061710">
    <property type="term" value="F:L-threonylcarbamoyladenylate synthase"/>
    <property type="evidence" value="ECO:0007669"/>
    <property type="project" value="UniProtKB-EC"/>
</dbReference>
<dbReference type="RefSeq" id="WP_127111065.1">
    <property type="nucleotide sequence ID" value="NZ_RZGR01000004.1"/>
</dbReference>
<evidence type="ECO:0000313" key="11">
    <source>
        <dbReference type="EMBL" id="RUQ90426.1"/>
    </source>
</evidence>
<keyword evidence="6 9" id="KW-0547">Nucleotide-binding</keyword>
<dbReference type="PANTHER" id="PTHR17490:SF18">
    <property type="entry name" value="THREONYLCARBAMOYL-AMP SYNTHASE"/>
    <property type="match status" value="1"/>
</dbReference>
<dbReference type="AlphaFoldDB" id="A0A3S1CME0"/>
<dbReference type="SUPFAM" id="SSF55821">
    <property type="entry name" value="YrdC/RibB"/>
    <property type="match status" value="1"/>
</dbReference>
<dbReference type="GO" id="GO:0006450">
    <property type="term" value="P:regulation of translational fidelity"/>
    <property type="evidence" value="ECO:0007669"/>
    <property type="project" value="TreeGrafter"/>
</dbReference>
<dbReference type="GO" id="GO:0002949">
    <property type="term" value="P:tRNA threonylcarbamoyladenosine modification"/>
    <property type="evidence" value="ECO:0007669"/>
    <property type="project" value="UniProtKB-UniRule"/>
</dbReference>
<keyword evidence="3 9" id="KW-0808">Transferase</keyword>
<dbReference type="InterPro" id="IPR023535">
    <property type="entry name" value="TC-AMP_synthase"/>
</dbReference>
<comment type="subcellular location">
    <subcellularLocation>
        <location evidence="1 9">Cytoplasm</location>
    </subcellularLocation>
</comment>
<dbReference type="GO" id="GO:0005737">
    <property type="term" value="C:cytoplasm"/>
    <property type="evidence" value="ECO:0007669"/>
    <property type="project" value="UniProtKB-SubCell"/>
</dbReference>
<dbReference type="InterPro" id="IPR006070">
    <property type="entry name" value="Sua5-like_dom"/>
</dbReference>
<comment type="similarity">
    <text evidence="9">Belongs to the SUA5 family. TsaC subfamily.</text>
</comment>
<dbReference type="GO" id="GO:0003725">
    <property type="term" value="F:double-stranded RNA binding"/>
    <property type="evidence" value="ECO:0007669"/>
    <property type="project" value="InterPro"/>
</dbReference>
<evidence type="ECO:0000256" key="6">
    <source>
        <dbReference type="ARBA" id="ARBA00022741"/>
    </source>
</evidence>
<evidence type="ECO:0000256" key="1">
    <source>
        <dbReference type="ARBA" id="ARBA00004496"/>
    </source>
</evidence>
<feature type="domain" description="YrdC-like" evidence="10">
    <location>
        <begin position="4"/>
        <end position="182"/>
    </location>
</feature>
<dbReference type="InterPro" id="IPR050156">
    <property type="entry name" value="TC-AMP_synthase_SUA5"/>
</dbReference>
<dbReference type="InterPro" id="IPR017945">
    <property type="entry name" value="DHBP_synth_RibB-like_a/b_dom"/>
</dbReference>
<reference evidence="11 12" key="1">
    <citation type="submission" date="2018-12" db="EMBL/GenBank/DDBJ databases">
        <title>Legionella sp,whole genome shotgun sequence.</title>
        <authorList>
            <person name="Wu H."/>
        </authorList>
    </citation>
    <scope>NUCLEOTIDE SEQUENCE [LARGE SCALE GENOMIC DNA]</scope>
    <source>
        <strain evidence="12">km714</strain>
    </source>
</reference>
<dbReference type="PROSITE" id="PS51163">
    <property type="entry name" value="YRDC"/>
    <property type="match status" value="1"/>
</dbReference>
<dbReference type="PANTHER" id="PTHR17490">
    <property type="entry name" value="SUA5"/>
    <property type="match status" value="1"/>
</dbReference>
<proteinExistence type="inferred from homology"/>
<keyword evidence="12" id="KW-1185">Reference proteome</keyword>
<dbReference type="NCBIfam" id="TIGR00057">
    <property type="entry name" value="L-threonylcarbamoyladenylate synthase"/>
    <property type="match status" value="1"/>
</dbReference>
<comment type="catalytic activity">
    <reaction evidence="8 9">
        <text>L-threonine + hydrogencarbonate + ATP = L-threonylcarbamoyladenylate + diphosphate + H2O</text>
        <dbReference type="Rhea" id="RHEA:36407"/>
        <dbReference type="ChEBI" id="CHEBI:15377"/>
        <dbReference type="ChEBI" id="CHEBI:17544"/>
        <dbReference type="ChEBI" id="CHEBI:30616"/>
        <dbReference type="ChEBI" id="CHEBI:33019"/>
        <dbReference type="ChEBI" id="CHEBI:57926"/>
        <dbReference type="ChEBI" id="CHEBI:73682"/>
        <dbReference type="EC" id="2.7.7.87"/>
    </reaction>
</comment>
<sequence>MAIITDFNKAHALLEAGKILAYPTEAVYGLGCDPYNREAVEKILALKKRPANKGLILLIAQWQHLLSLIKPLSAELLAPVQQSWPGPVTWIFPKAAQVPDWLSSDGETIAIRLSAHPVARQLCKEKPIVSTSANLSGAPPARTLAELLSQFPAGLDAIMAGELGGEKQPSAIYEVLSGKRLR</sequence>
<dbReference type="EMBL" id="RZGR01000004">
    <property type="protein sequence ID" value="RUQ90426.1"/>
    <property type="molecule type" value="Genomic_DNA"/>
</dbReference>
<accession>A0A3S1CME0</accession>
<keyword evidence="7 9" id="KW-0067">ATP-binding</keyword>
<evidence type="ECO:0000256" key="4">
    <source>
        <dbReference type="ARBA" id="ARBA00022694"/>
    </source>
</evidence>
<evidence type="ECO:0000256" key="5">
    <source>
        <dbReference type="ARBA" id="ARBA00022695"/>
    </source>
</evidence>
<name>A0A3S1CME0_9GAMM</name>
<dbReference type="EC" id="2.7.7.87" evidence="9"/>
<dbReference type="Gene3D" id="3.90.870.10">
    <property type="entry name" value="DHBP synthase"/>
    <property type="match status" value="1"/>
</dbReference>
<keyword evidence="4 9" id="KW-0819">tRNA processing</keyword>
<evidence type="ECO:0000256" key="9">
    <source>
        <dbReference type="HAMAP-Rule" id="MF_01852"/>
    </source>
</evidence>
<keyword evidence="5 9" id="KW-0548">Nucleotidyltransferase</keyword>
<protein>
    <recommendedName>
        <fullName evidence="9">Threonylcarbamoyl-AMP synthase</fullName>
        <shortName evidence="9">TC-AMP synthase</shortName>
        <ecNumber evidence="9">2.7.7.87</ecNumber>
    </recommendedName>
    <alternativeName>
        <fullName evidence="9">L-threonylcarbamoyladenylate synthase</fullName>
    </alternativeName>
    <alternativeName>
        <fullName evidence="9">t(6)A37 threonylcarbamoyladenosine biosynthesis protein TsaC</fullName>
    </alternativeName>
    <alternativeName>
        <fullName evidence="9">tRNA threonylcarbamoyladenosine biosynthesis protein TsaC</fullName>
    </alternativeName>
</protein>
<comment type="caution">
    <text evidence="11">The sequence shown here is derived from an EMBL/GenBank/DDBJ whole genome shotgun (WGS) entry which is preliminary data.</text>
</comment>
<evidence type="ECO:0000256" key="8">
    <source>
        <dbReference type="ARBA" id="ARBA00048366"/>
    </source>
</evidence>